<proteinExistence type="inferred from homology"/>
<feature type="compositionally biased region" description="Basic residues" evidence="6">
    <location>
        <begin position="134"/>
        <end position="149"/>
    </location>
</feature>
<dbReference type="RefSeq" id="XP_002174673.1">
    <property type="nucleotide sequence ID" value="XM_002174637.2"/>
</dbReference>
<feature type="compositionally biased region" description="Low complexity" evidence="6">
    <location>
        <begin position="57"/>
        <end position="69"/>
    </location>
</feature>
<gene>
    <name evidence="8" type="ORF">SJAG_03534</name>
</gene>
<dbReference type="GO" id="GO:0005524">
    <property type="term" value="F:ATP binding"/>
    <property type="evidence" value="ECO:0000318"/>
    <property type="project" value="GO_Central"/>
</dbReference>
<dbReference type="GeneID" id="7048789"/>
<dbReference type="OMA" id="YLDQHTK"/>
<feature type="compositionally biased region" description="Acidic residues" evidence="6">
    <location>
        <begin position="116"/>
        <end position="130"/>
    </location>
</feature>
<protein>
    <submittedName>
        <fullName evidence="8">Ribosome biogenesis ATPase</fullName>
    </submittedName>
</protein>
<dbReference type="Pfam" id="PF12848">
    <property type="entry name" value="ABC_tran_Xtn"/>
    <property type="match status" value="1"/>
</dbReference>
<dbReference type="Gene3D" id="3.40.50.300">
    <property type="entry name" value="P-loop containing nucleotide triphosphate hydrolases"/>
    <property type="match status" value="2"/>
</dbReference>
<dbReference type="VEuPathDB" id="FungiDB:SJAG_03534"/>
<feature type="domain" description="ABC transporter" evidence="7">
    <location>
        <begin position="593"/>
        <end position="808"/>
    </location>
</feature>
<dbReference type="EMBL" id="KE651167">
    <property type="protein sequence ID" value="EEB08380.1"/>
    <property type="molecule type" value="Genomic_DNA"/>
</dbReference>
<dbReference type="PANTHER" id="PTHR19211:SF131">
    <property type="entry name" value="RIBOSOME BIOGENESIS ATPASE"/>
    <property type="match status" value="1"/>
</dbReference>
<evidence type="ECO:0000256" key="5">
    <source>
        <dbReference type="SAM" id="Coils"/>
    </source>
</evidence>
<dbReference type="InterPro" id="IPR003439">
    <property type="entry name" value="ABC_transporter-like_ATP-bd"/>
</dbReference>
<evidence type="ECO:0000256" key="3">
    <source>
        <dbReference type="ARBA" id="ARBA00022741"/>
    </source>
</evidence>
<name>B6K4H3_SCHJY</name>
<evidence type="ECO:0000256" key="1">
    <source>
        <dbReference type="ARBA" id="ARBA00005417"/>
    </source>
</evidence>
<feature type="compositionally biased region" description="Acidic residues" evidence="6">
    <location>
        <begin position="93"/>
        <end position="107"/>
    </location>
</feature>
<evidence type="ECO:0000256" key="4">
    <source>
        <dbReference type="ARBA" id="ARBA00022840"/>
    </source>
</evidence>
<feature type="region of interest" description="Disordered" evidence="6">
    <location>
        <begin position="1"/>
        <end position="231"/>
    </location>
</feature>
<evidence type="ECO:0000313" key="9">
    <source>
        <dbReference type="Proteomes" id="UP000001744"/>
    </source>
</evidence>
<dbReference type="eggNOG" id="KOG0927">
    <property type="taxonomic scope" value="Eukaryota"/>
</dbReference>
<dbReference type="FunFam" id="3.40.50.300:FF:000104">
    <property type="entry name" value="ATP-binding cassette sub-family F member 3"/>
    <property type="match status" value="1"/>
</dbReference>
<evidence type="ECO:0000256" key="2">
    <source>
        <dbReference type="ARBA" id="ARBA00022737"/>
    </source>
</evidence>
<dbReference type="STRING" id="402676.B6K4H3"/>
<feature type="compositionally biased region" description="Polar residues" evidence="6">
    <location>
        <begin position="82"/>
        <end position="92"/>
    </location>
</feature>
<feature type="coiled-coil region" evidence="5">
    <location>
        <begin position="514"/>
        <end position="541"/>
    </location>
</feature>
<feature type="compositionally biased region" description="Basic residues" evidence="6">
    <location>
        <begin position="30"/>
        <end position="42"/>
    </location>
</feature>
<keyword evidence="9" id="KW-1185">Reference proteome</keyword>
<keyword evidence="5" id="KW-0175">Coiled coil</keyword>
<dbReference type="InterPro" id="IPR050611">
    <property type="entry name" value="ABCF"/>
</dbReference>
<keyword evidence="4" id="KW-0067">ATP-binding</keyword>
<keyword evidence="2" id="KW-0677">Repeat</keyword>
<dbReference type="JaponicusDB" id="SJAG_03534"/>
<dbReference type="HOGENOM" id="CLU_000604_36_6_1"/>
<dbReference type="InterPro" id="IPR032781">
    <property type="entry name" value="ABC_tran_Xtn"/>
</dbReference>
<dbReference type="PROSITE" id="PS50893">
    <property type="entry name" value="ABC_TRANSPORTER_2"/>
    <property type="match status" value="2"/>
</dbReference>
<feature type="domain" description="ABC transporter" evidence="7">
    <location>
        <begin position="275"/>
        <end position="519"/>
    </location>
</feature>
<dbReference type="CDD" id="cd03221">
    <property type="entry name" value="ABCF_EF-3"/>
    <property type="match status" value="2"/>
</dbReference>
<feature type="compositionally biased region" description="Basic residues" evidence="6">
    <location>
        <begin position="70"/>
        <end position="79"/>
    </location>
</feature>
<dbReference type="GO" id="GO:0016887">
    <property type="term" value="F:ATP hydrolysis activity"/>
    <property type="evidence" value="ECO:0007669"/>
    <property type="project" value="InterPro"/>
</dbReference>
<dbReference type="PROSITE" id="PS00211">
    <property type="entry name" value="ABC_TRANSPORTER_1"/>
    <property type="match status" value="1"/>
</dbReference>
<feature type="compositionally biased region" description="Basic and acidic residues" evidence="6">
    <location>
        <begin position="216"/>
        <end position="225"/>
    </location>
</feature>
<accession>B6K4H3</accession>
<organism evidence="8 9">
    <name type="scientific">Schizosaccharomyces japonicus (strain yFS275 / FY16936)</name>
    <name type="common">Fission yeast</name>
    <dbReference type="NCBI Taxonomy" id="402676"/>
    <lineage>
        <taxon>Eukaryota</taxon>
        <taxon>Fungi</taxon>
        <taxon>Dikarya</taxon>
        <taxon>Ascomycota</taxon>
        <taxon>Taphrinomycotina</taxon>
        <taxon>Schizosaccharomycetes</taxon>
        <taxon>Schizosaccharomycetales</taxon>
        <taxon>Schizosaccharomycetaceae</taxon>
        <taxon>Schizosaccharomyces</taxon>
    </lineage>
</organism>
<dbReference type="OrthoDB" id="2110130at2759"/>
<dbReference type="Pfam" id="PF00005">
    <property type="entry name" value="ABC_tran"/>
    <property type="match status" value="2"/>
</dbReference>
<feature type="compositionally biased region" description="Basic and acidic residues" evidence="6">
    <location>
        <begin position="190"/>
        <end position="209"/>
    </location>
</feature>
<dbReference type="FunFam" id="3.40.50.300:FF:003993">
    <property type="entry name" value="Ribosome biogenesis ATPase"/>
    <property type="match status" value="1"/>
</dbReference>
<feature type="coiled-coil region" evidence="5">
    <location>
        <begin position="786"/>
        <end position="820"/>
    </location>
</feature>
<dbReference type="PANTHER" id="PTHR19211">
    <property type="entry name" value="ATP-BINDING TRANSPORT PROTEIN-RELATED"/>
    <property type="match status" value="1"/>
</dbReference>
<dbReference type="Proteomes" id="UP000001744">
    <property type="component" value="Unassembled WGS sequence"/>
</dbReference>
<dbReference type="InterPro" id="IPR003593">
    <property type="entry name" value="AAA+_ATPase"/>
</dbReference>
<keyword evidence="3" id="KW-0547">Nucleotide-binding</keyword>
<dbReference type="SUPFAM" id="SSF52540">
    <property type="entry name" value="P-loop containing nucleoside triphosphate hydrolases"/>
    <property type="match status" value="3"/>
</dbReference>
<dbReference type="AlphaFoldDB" id="B6K4H3"/>
<evidence type="ECO:0000313" key="8">
    <source>
        <dbReference type="EMBL" id="EEB08380.1"/>
    </source>
</evidence>
<reference evidence="8 9" key="1">
    <citation type="journal article" date="2011" name="Science">
        <title>Comparative functional genomics of the fission yeasts.</title>
        <authorList>
            <person name="Rhind N."/>
            <person name="Chen Z."/>
            <person name="Yassour M."/>
            <person name="Thompson D.A."/>
            <person name="Haas B.J."/>
            <person name="Habib N."/>
            <person name="Wapinski I."/>
            <person name="Roy S."/>
            <person name="Lin M.F."/>
            <person name="Heiman D.I."/>
            <person name="Young S.K."/>
            <person name="Furuya K."/>
            <person name="Guo Y."/>
            <person name="Pidoux A."/>
            <person name="Chen H.M."/>
            <person name="Robbertse B."/>
            <person name="Goldberg J.M."/>
            <person name="Aoki K."/>
            <person name="Bayne E.H."/>
            <person name="Berlin A.M."/>
            <person name="Desjardins C.A."/>
            <person name="Dobbs E."/>
            <person name="Dukaj L."/>
            <person name="Fan L."/>
            <person name="FitzGerald M.G."/>
            <person name="French C."/>
            <person name="Gujja S."/>
            <person name="Hansen K."/>
            <person name="Keifenheim D."/>
            <person name="Levin J.Z."/>
            <person name="Mosher R.A."/>
            <person name="Mueller C.A."/>
            <person name="Pfiffner J."/>
            <person name="Priest M."/>
            <person name="Russ C."/>
            <person name="Smialowska A."/>
            <person name="Swoboda P."/>
            <person name="Sykes S.M."/>
            <person name="Vaughn M."/>
            <person name="Vengrova S."/>
            <person name="Yoder R."/>
            <person name="Zeng Q."/>
            <person name="Allshire R."/>
            <person name="Baulcombe D."/>
            <person name="Birren B.W."/>
            <person name="Brown W."/>
            <person name="Ekwall K."/>
            <person name="Kellis M."/>
            <person name="Leatherwood J."/>
            <person name="Levin H."/>
            <person name="Margalit H."/>
            <person name="Martienssen R."/>
            <person name="Nieduszynski C.A."/>
            <person name="Spatafora J.W."/>
            <person name="Friedman N."/>
            <person name="Dalgaard J.Z."/>
            <person name="Baumann P."/>
            <person name="Niki H."/>
            <person name="Regev A."/>
            <person name="Nusbaum C."/>
        </authorList>
    </citation>
    <scope>NUCLEOTIDE SEQUENCE [LARGE SCALE GENOMIC DNA]</scope>
    <source>
        <strain evidence="9">yFS275 / FY16936</strain>
    </source>
</reference>
<dbReference type="SMART" id="SM00382">
    <property type="entry name" value="AAA"/>
    <property type="match status" value="2"/>
</dbReference>
<comment type="similarity">
    <text evidence="1">Belongs to the ABC transporter superfamily.</text>
</comment>
<sequence length="821" mass="92061">MARGKRGSQRDSELELGTPGSDDEFAVKPVSRKAKGKNKGAKKPIDFDDGEIDTSRDASPASTATSSTSKKAKGRRARRGQSAPSFSALSDNETAEPEESEPEEEEPVNAFSVFADEMDEEEEENDSEEEQDKKKKKKKDKHKHKKKSKSSSEDLDELADDVDKLELDEADAGSEDDKKKKKKSKKSKKASSDEPKKDRKTRKKEEKARKLAAMMEGEKKEEETKTPLATANGLPNGRLIFAYASGSKMAPDGKSPADGITITGNLLSPPNSRDLQVEKLSVSAWGKLLIKDSELNLINGRRYGLIAPNGSGKSTLLHAIACGLVPTPPSLDYYLLDREYFPNELTCVQAVLDINEQERLHLEEQMEDLLDDPDKNAVELDHIQNRLVELDVDDAENKIYKILKGLQFTDEMIAKKTCELSGGWRMRIALARILFIKPTLMMLDEPTNHLDLEAVAWLEEYLTHELEGHTLLITCHTQDTLNEVCTDIIHLYHQGLDYYSGNYDTFLKVRAERDAQLAKKARQHEKEMAKLQAKLNMTGSDQQKKAKAKVKAMNKRLDKDIQSGKVLDEEIIAEKQLIIRFEDCGGGIPSPAIKFQDVSFGYPNGPILFENLNFGLDLKSRVALVGPNGAGKTTLINLILEKIQPITGNVSRHHGLRLALFNQHMGDQLDMRLSAVDWLRTKFGNKPEGEMRRIIGRYGLTGKSQVIPMGQLSDGQRRRVLFAFLGMTQPHILLLDEPTNALDIDTIDALADALNNFDGGVVFITHDFRLIDQVAEEIWIVKNKKVEAFEGEIRDYKAMLKAEIAEEREAERQKEAEKRKK</sequence>
<evidence type="ECO:0000256" key="6">
    <source>
        <dbReference type="SAM" id="MobiDB-lite"/>
    </source>
</evidence>
<dbReference type="InterPro" id="IPR017871">
    <property type="entry name" value="ABC_transporter-like_CS"/>
</dbReference>
<evidence type="ECO:0000259" key="7">
    <source>
        <dbReference type="PROSITE" id="PS50893"/>
    </source>
</evidence>
<feature type="compositionally biased region" description="Basic residues" evidence="6">
    <location>
        <begin position="179"/>
        <end position="189"/>
    </location>
</feature>
<dbReference type="InterPro" id="IPR027417">
    <property type="entry name" value="P-loop_NTPase"/>
</dbReference>